<name>A0A0S7C056_9BACT</name>
<dbReference type="PANTHER" id="PTHR33295">
    <property type="entry name" value="ATPASE"/>
    <property type="match status" value="1"/>
</dbReference>
<protein>
    <submittedName>
        <fullName evidence="3">Predicted ATPase, AAA+ superfamily</fullName>
    </submittedName>
</protein>
<dbReference type="Pfam" id="PF13173">
    <property type="entry name" value="AAA_14"/>
    <property type="match status" value="1"/>
</dbReference>
<dbReference type="AlphaFoldDB" id="A0A0S7C056"/>
<keyword evidence="4" id="KW-1185">Reference proteome</keyword>
<feature type="domain" description="DUF4143" evidence="2">
    <location>
        <begin position="203"/>
        <end position="351"/>
    </location>
</feature>
<evidence type="ECO:0000313" key="4">
    <source>
        <dbReference type="Proteomes" id="UP000053091"/>
    </source>
</evidence>
<dbReference type="EMBL" id="DF968182">
    <property type="protein sequence ID" value="GAP42344.1"/>
    <property type="molecule type" value="Genomic_DNA"/>
</dbReference>
<dbReference type="PATRIC" id="fig|1678841.3.peg.543"/>
<dbReference type="RefSeq" id="WP_062037929.1">
    <property type="nucleotide sequence ID" value="NZ_DF968182.1"/>
</dbReference>
<evidence type="ECO:0000313" key="3">
    <source>
        <dbReference type="EMBL" id="GAP42344.1"/>
    </source>
</evidence>
<dbReference type="Proteomes" id="UP000053091">
    <property type="component" value="Unassembled WGS sequence"/>
</dbReference>
<dbReference type="PANTHER" id="PTHR33295:SF20">
    <property type="entry name" value="ATPASE"/>
    <property type="match status" value="1"/>
</dbReference>
<proteinExistence type="predicted"/>
<dbReference type="InterPro" id="IPR041682">
    <property type="entry name" value="AAA_14"/>
</dbReference>
<dbReference type="InterPro" id="IPR027417">
    <property type="entry name" value="P-loop_NTPase"/>
</dbReference>
<dbReference type="OrthoDB" id="9801840at2"/>
<evidence type="ECO:0000259" key="2">
    <source>
        <dbReference type="Pfam" id="PF13635"/>
    </source>
</evidence>
<dbReference type="STRING" id="1678841.TBC1_11473"/>
<reference evidence="3" key="1">
    <citation type="journal article" date="2015" name="Genome Announc.">
        <title>Draft Genome Sequence of Bacteroidales Strain TBC1, a Novel Isolate from a Methanogenic Wastewater Treatment System.</title>
        <authorList>
            <person name="Tourlousse D.M."/>
            <person name="Matsuura N."/>
            <person name="Sun L."/>
            <person name="Toyonaga M."/>
            <person name="Kuroda K."/>
            <person name="Ohashi A."/>
            <person name="Cruz R."/>
            <person name="Yamaguchi T."/>
            <person name="Sekiguchi Y."/>
        </authorList>
    </citation>
    <scope>NUCLEOTIDE SEQUENCE [LARGE SCALE GENOMIC DNA]</scope>
    <source>
        <strain evidence="3">TBC1</strain>
    </source>
</reference>
<accession>A0A0S7C056</accession>
<evidence type="ECO:0000259" key="1">
    <source>
        <dbReference type="Pfam" id="PF13173"/>
    </source>
</evidence>
<dbReference type="Pfam" id="PF13635">
    <property type="entry name" value="DUF4143"/>
    <property type="match status" value="1"/>
</dbReference>
<sequence>MIRRENYFNLLADYIDKPFVKIITGLRRSGKSVLLGLLKEELIRRGADESNIILINFESFEFSDVDNAQKLYQFVKAKISNKGRTYILLDEIQEVESWEKAINAFRVDFDADIYITGSNSRLLSSELATYLAGRYIEIPVYTLSFSEYLQFRHVYAGIREPDIYKEFISFLRKGGFPALHAGEYTDEMAYKAVYDIYSSAILRDTVLRHGIREVELLERVVKFVFDNIGNSFSAKSVADYFKSQNRRIDLNTVYNYLNALEGAFIIYRIPRYDLRGKEILKTNEKYFVGDQSLLYAVMGYKDRLISGVLENIVMLELKRRGYRVFIGKLDKKEIDFVAEKAEKKIYIQVAWRMIDQRTIDREFSPLRAIKDNHPKFVLSMEENWHDNIEGIQHKHLAEFLLMKDI</sequence>
<gene>
    <name evidence="3" type="ORF">TBC1_11473</name>
</gene>
<dbReference type="InterPro" id="IPR025420">
    <property type="entry name" value="DUF4143"/>
</dbReference>
<dbReference type="SUPFAM" id="SSF52540">
    <property type="entry name" value="P-loop containing nucleoside triphosphate hydrolases"/>
    <property type="match status" value="1"/>
</dbReference>
<organism evidence="3">
    <name type="scientific">Lentimicrobium saccharophilum</name>
    <dbReference type="NCBI Taxonomy" id="1678841"/>
    <lineage>
        <taxon>Bacteria</taxon>
        <taxon>Pseudomonadati</taxon>
        <taxon>Bacteroidota</taxon>
        <taxon>Bacteroidia</taxon>
        <taxon>Bacteroidales</taxon>
        <taxon>Lentimicrobiaceae</taxon>
        <taxon>Lentimicrobium</taxon>
    </lineage>
</organism>
<feature type="domain" description="AAA" evidence="1">
    <location>
        <begin position="20"/>
        <end position="149"/>
    </location>
</feature>